<name>A0A2Z6ZY31_9LAMI</name>
<proteinExistence type="predicted"/>
<sequence>MGDVARRFTMIRLADLVLAAPPLSHKPPPPPPPAADEGVSFLVVDRIGDIYRNLPRRADVIVTTVGARHKYQQDRKAKIPAQPLAAATCGSAPHCRAHECARLARWPREHDGTCASSRESGGRAWRGVCWPAAAHHGAVAHAGRAPAAREAAERCAPGRDIVRHGGTAARMAGRWSARERRIAWRTSSTWSAALVAAARAPLRRAIFMAAPPAGRRSGEFPVMS</sequence>
<evidence type="ECO:0000313" key="3">
    <source>
        <dbReference type="Proteomes" id="UP000250235"/>
    </source>
</evidence>
<dbReference type="Proteomes" id="UP000250235">
    <property type="component" value="Unassembled WGS sequence"/>
</dbReference>
<keyword evidence="3" id="KW-1185">Reference proteome</keyword>
<keyword evidence="1" id="KW-0732">Signal</keyword>
<evidence type="ECO:0000256" key="1">
    <source>
        <dbReference type="SAM" id="SignalP"/>
    </source>
</evidence>
<feature type="chain" id="PRO_5016443385" evidence="1">
    <location>
        <begin position="20"/>
        <end position="224"/>
    </location>
</feature>
<gene>
    <name evidence="2" type="ORF">F511_44358</name>
</gene>
<evidence type="ECO:0000313" key="2">
    <source>
        <dbReference type="EMBL" id="KZV14126.1"/>
    </source>
</evidence>
<protein>
    <submittedName>
        <fullName evidence="2">Uncharacterized protein</fullName>
    </submittedName>
</protein>
<feature type="signal peptide" evidence="1">
    <location>
        <begin position="1"/>
        <end position="19"/>
    </location>
</feature>
<accession>A0A2Z6ZY31</accession>
<dbReference type="AlphaFoldDB" id="A0A2Z6ZY31"/>
<reference evidence="2 3" key="1">
    <citation type="journal article" date="2015" name="Proc. Natl. Acad. Sci. U.S.A.">
        <title>The resurrection genome of Boea hygrometrica: A blueprint for survival of dehydration.</title>
        <authorList>
            <person name="Xiao L."/>
            <person name="Yang G."/>
            <person name="Zhang L."/>
            <person name="Yang X."/>
            <person name="Zhao S."/>
            <person name="Ji Z."/>
            <person name="Zhou Q."/>
            <person name="Hu M."/>
            <person name="Wang Y."/>
            <person name="Chen M."/>
            <person name="Xu Y."/>
            <person name="Jin H."/>
            <person name="Xiao X."/>
            <person name="Hu G."/>
            <person name="Bao F."/>
            <person name="Hu Y."/>
            <person name="Wan P."/>
            <person name="Li L."/>
            <person name="Deng X."/>
            <person name="Kuang T."/>
            <person name="Xiang C."/>
            <person name="Zhu J.K."/>
            <person name="Oliver M.J."/>
            <person name="He Y."/>
        </authorList>
    </citation>
    <scope>NUCLEOTIDE SEQUENCE [LARGE SCALE GENOMIC DNA]</scope>
    <source>
        <strain evidence="3">cv. XS01</strain>
    </source>
</reference>
<dbReference type="EMBL" id="KV021799">
    <property type="protein sequence ID" value="KZV14126.1"/>
    <property type="molecule type" value="Genomic_DNA"/>
</dbReference>
<organism evidence="2 3">
    <name type="scientific">Dorcoceras hygrometricum</name>
    <dbReference type="NCBI Taxonomy" id="472368"/>
    <lineage>
        <taxon>Eukaryota</taxon>
        <taxon>Viridiplantae</taxon>
        <taxon>Streptophyta</taxon>
        <taxon>Embryophyta</taxon>
        <taxon>Tracheophyta</taxon>
        <taxon>Spermatophyta</taxon>
        <taxon>Magnoliopsida</taxon>
        <taxon>eudicotyledons</taxon>
        <taxon>Gunneridae</taxon>
        <taxon>Pentapetalae</taxon>
        <taxon>asterids</taxon>
        <taxon>lamiids</taxon>
        <taxon>Lamiales</taxon>
        <taxon>Gesneriaceae</taxon>
        <taxon>Didymocarpoideae</taxon>
        <taxon>Trichosporeae</taxon>
        <taxon>Loxocarpinae</taxon>
        <taxon>Dorcoceras</taxon>
    </lineage>
</organism>